<dbReference type="Gene3D" id="2.130.10.10">
    <property type="entry name" value="YVTN repeat-like/Quinoprotein amine dehydrogenase"/>
    <property type="match status" value="2"/>
</dbReference>
<dbReference type="GO" id="GO:0003682">
    <property type="term" value="F:chromatin binding"/>
    <property type="evidence" value="ECO:0007669"/>
    <property type="project" value="TreeGrafter"/>
</dbReference>
<dbReference type="SMART" id="SM00320">
    <property type="entry name" value="WD40"/>
    <property type="match status" value="4"/>
</dbReference>
<dbReference type="PROSITE" id="PS50082">
    <property type="entry name" value="WD_REPEATS_2"/>
    <property type="match status" value="2"/>
</dbReference>
<feature type="domain" description="WDHD1/CFT4 helical bundle" evidence="8">
    <location>
        <begin position="681"/>
        <end position="766"/>
    </location>
</feature>
<feature type="compositionally biased region" description="Low complexity" evidence="6">
    <location>
        <begin position="868"/>
        <end position="881"/>
    </location>
</feature>
<evidence type="ECO:0000256" key="4">
    <source>
        <dbReference type="ARBA" id="ARBA00023242"/>
    </source>
</evidence>
<evidence type="ECO:0000256" key="1">
    <source>
        <dbReference type="ARBA" id="ARBA00004123"/>
    </source>
</evidence>
<keyword evidence="3" id="KW-0677">Repeat</keyword>
<dbReference type="Pfam" id="PF24817">
    <property type="entry name" value="WD40_WDHD1_1st"/>
    <property type="match status" value="1"/>
</dbReference>
<dbReference type="InterPro" id="IPR022100">
    <property type="entry name" value="WDHD1/CFT4_beta-prop_2nd"/>
</dbReference>
<dbReference type="PANTHER" id="PTHR19932">
    <property type="entry name" value="WD REPEAT AND HMG-BOX DNA BINDING PROTEIN"/>
    <property type="match status" value="1"/>
</dbReference>
<dbReference type="InterPro" id="IPR036322">
    <property type="entry name" value="WD40_repeat_dom_sf"/>
</dbReference>
<dbReference type="Pfam" id="PF12341">
    <property type="entry name" value="Mcl1_mid"/>
    <property type="match status" value="1"/>
</dbReference>
<evidence type="ECO:0000256" key="3">
    <source>
        <dbReference type="ARBA" id="ARBA00022737"/>
    </source>
</evidence>
<dbReference type="EMBL" id="GEBQ01003658">
    <property type="protein sequence ID" value="JAT36319.1"/>
    <property type="molecule type" value="Transcribed_RNA"/>
</dbReference>
<accession>A0A1B6MKD1</accession>
<feature type="region of interest" description="Disordered" evidence="6">
    <location>
        <begin position="762"/>
        <end position="783"/>
    </location>
</feature>
<protein>
    <submittedName>
        <fullName evidence="10">Uncharacterized protein</fullName>
    </submittedName>
</protein>
<dbReference type="PROSITE" id="PS50294">
    <property type="entry name" value="WD_REPEATS_REGION"/>
    <property type="match status" value="1"/>
</dbReference>
<dbReference type="InterPro" id="IPR001680">
    <property type="entry name" value="WD40_rpt"/>
</dbReference>
<feature type="region of interest" description="Disordered" evidence="6">
    <location>
        <begin position="351"/>
        <end position="374"/>
    </location>
</feature>
<evidence type="ECO:0000256" key="6">
    <source>
        <dbReference type="SAM" id="MobiDB-lite"/>
    </source>
</evidence>
<feature type="repeat" description="WD" evidence="5">
    <location>
        <begin position="9"/>
        <end position="40"/>
    </location>
</feature>
<dbReference type="PANTHER" id="PTHR19932:SF10">
    <property type="entry name" value="WD REPEAT AND HMG-BOX DNA-BINDING PROTEIN 1"/>
    <property type="match status" value="1"/>
</dbReference>
<feature type="repeat" description="WD" evidence="5">
    <location>
        <begin position="131"/>
        <end position="172"/>
    </location>
</feature>
<keyword evidence="4" id="KW-0539">Nucleus</keyword>
<evidence type="ECO:0000313" key="10">
    <source>
        <dbReference type="EMBL" id="JAT36319.1"/>
    </source>
</evidence>
<dbReference type="InterPro" id="IPR015943">
    <property type="entry name" value="WD40/YVTN_repeat-like_dom_sf"/>
</dbReference>
<feature type="domain" description="WDHD1/CFT4 second beta-propeller" evidence="7">
    <location>
        <begin position="391"/>
        <end position="673"/>
    </location>
</feature>
<name>A0A1B6MKD1_9HEMI</name>
<evidence type="ECO:0000259" key="8">
    <source>
        <dbReference type="Pfam" id="PF20946"/>
    </source>
</evidence>
<evidence type="ECO:0000259" key="9">
    <source>
        <dbReference type="Pfam" id="PF24817"/>
    </source>
</evidence>
<reference evidence="10" key="1">
    <citation type="submission" date="2015-11" db="EMBL/GenBank/DDBJ databases">
        <title>De novo transcriptome assembly of four potential Pierce s Disease insect vectors from Arizona vineyards.</title>
        <authorList>
            <person name="Tassone E.E."/>
        </authorList>
    </citation>
    <scope>NUCLEOTIDE SEQUENCE</scope>
</reference>
<dbReference type="GO" id="GO:0006281">
    <property type="term" value="P:DNA repair"/>
    <property type="evidence" value="ECO:0007669"/>
    <property type="project" value="TreeGrafter"/>
</dbReference>
<gene>
    <name evidence="10" type="ORF">g.10607</name>
</gene>
<feature type="compositionally biased region" description="Polar residues" evidence="6">
    <location>
        <begin position="932"/>
        <end position="948"/>
    </location>
</feature>
<feature type="compositionally biased region" description="Basic and acidic residues" evidence="6">
    <location>
        <begin position="849"/>
        <end position="858"/>
    </location>
</feature>
<dbReference type="SUPFAM" id="SSF75011">
    <property type="entry name" value="3-carboxy-cis,cis-mucoante lactonizing enzyme"/>
    <property type="match status" value="1"/>
</dbReference>
<dbReference type="SUPFAM" id="SSF50978">
    <property type="entry name" value="WD40 repeat-like"/>
    <property type="match status" value="1"/>
</dbReference>
<feature type="compositionally biased region" description="Basic and acidic residues" evidence="6">
    <location>
        <begin position="360"/>
        <end position="374"/>
    </location>
</feature>
<feature type="compositionally biased region" description="Basic and acidic residues" evidence="6">
    <location>
        <begin position="949"/>
        <end position="959"/>
    </location>
</feature>
<dbReference type="GO" id="GO:0000278">
    <property type="term" value="P:mitotic cell cycle"/>
    <property type="evidence" value="ECO:0007669"/>
    <property type="project" value="TreeGrafter"/>
</dbReference>
<feature type="domain" description="WDHD1 first WD40" evidence="9">
    <location>
        <begin position="9"/>
        <end position="299"/>
    </location>
</feature>
<dbReference type="GO" id="GO:0043596">
    <property type="term" value="C:nuclear replication fork"/>
    <property type="evidence" value="ECO:0007669"/>
    <property type="project" value="TreeGrafter"/>
</dbReference>
<evidence type="ECO:0000256" key="2">
    <source>
        <dbReference type="ARBA" id="ARBA00022574"/>
    </source>
</evidence>
<dbReference type="AlphaFoldDB" id="A0A1B6MKD1"/>
<proteinExistence type="predicted"/>
<organism evidence="10">
    <name type="scientific">Graphocephala atropunctata</name>
    <dbReference type="NCBI Taxonomy" id="36148"/>
    <lineage>
        <taxon>Eukaryota</taxon>
        <taxon>Metazoa</taxon>
        <taxon>Ecdysozoa</taxon>
        <taxon>Arthropoda</taxon>
        <taxon>Hexapoda</taxon>
        <taxon>Insecta</taxon>
        <taxon>Pterygota</taxon>
        <taxon>Neoptera</taxon>
        <taxon>Paraneoptera</taxon>
        <taxon>Hemiptera</taxon>
        <taxon>Auchenorrhyncha</taxon>
        <taxon>Membracoidea</taxon>
        <taxon>Cicadellidae</taxon>
        <taxon>Cicadellinae</taxon>
        <taxon>Cicadellini</taxon>
        <taxon>Graphocephala</taxon>
    </lineage>
</organism>
<keyword evidence="2 5" id="KW-0853">WD repeat</keyword>
<feature type="region of interest" description="Disordered" evidence="6">
    <location>
        <begin position="924"/>
        <end position="1001"/>
    </location>
</feature>
<evidence type="ECO:0000256" key="5">
    <source>
        <dbReference type="PROSITE-ProRule" id="PRU00221"/>
    </source>
</evidence>
<dbReference type="InterPro" id="IPR048591">
    <property type="entry name" value="WDHD1/CFT4_hel"/>
</dbReference>
<dbReference type="InterPro" id="IPR057646">
    <property type="entry name" value="WD40_WDHD1_1st"/>
</dbReference>
<feature type="region of interest" description="Disordered" evidence="6">
    <location>
        <begin position="829"/>
        <end position="895"/>
    </location>
</feature>
<evidence type="ECO:0000259" key="7">
    <source>
        <dbReference type="Pfam" id="PF12341"/>
    </source>
</evidence>
<dbReference type="Pfam" id="PF20946">
    <property type="entry name" value="Ctf4_C"/>
    <property type="match status" value="1"/>
</dbReference>
<comment type="subcellular location">
    <subcellularLocation>
        <location evidence="1">Nucleus</location>
    </subcellularLocation>
</comment>
<sequence>MNAKLNPSRYAHCEGHTGVCFSQDAKYIVTCGGEGDIRIWTGIEDDEAVDKCVGEKAFAVCQRGEKLYVGTNQHSVQVLTFPEADVDGVVTRFTAPVTHIDASSDGSIVVSASCDMTIGVTDTKTSKTETLEGHRAPVLSVALDPKLEYLVSSSCDGTVCVWRLSDKSKSVSWDCVPRSNSFQHATALGQPAWLPSSGAQLAVPMEREVQLFHRDSWEKTTTFVDPNPGNQVFSVVKFSACGGYLAASTTEGHVLVWNVTTQGLVANLQTEESKHICALDWSPQLLQVAFCDNHGNFGTIDLDLPPTGRQESSLMPADVEMADPEFGNTDDEDDDNVISLEKIKNESGFLADDLLDDEDKPSVKEDEDGRVSRHSDVRPIVSTPLSDLQPPFQPSSTPISLQYRFMVWNDVGIVKQTNTEDENAIDVEFHDTNHHHAFRVNNLAGHTLAALSAETLVMACEATEDNPSKMVCVMLHTWDGSKEWTVQLDGEEALCVAAGRGYVAVVTDTRLLRVFTTCGTQREVVSLPGPVVCMAAHQHTLGVVFHSGLGLEGDQSLSYLQMWLGGGDTLARHCAPCTLPLSPRARLRWLGYSDEGSLCALDMAGVLRKLTPSCLWTPVCDVDSQCKGKSDHHFIVGISEQFQTIRSVLCKGAFYPPTMPRPTVTEISWKVPLCETTGEKGQLEEEFWRSHVALTGLGDADDSARDNADRTIKKTLLKLFALACQSGLEMRAVGLCQLMSPEVVQLAVKYASKLGRSQLAQRIAESSSRAPSSPPPQRYESSFRGAELLRESDRDVQPMSQDMFASAEADNQEEADKENPILALKQRQTGLSSSAMMASKFRRSNPFKKTSEGGDESSKGLAGLTKQPVAKPAANPPVAAKTTGNQNKRKKNAFMDWFSSNKESLEEEFPDLDSGELTKVALKRFKDEQKGKPTNQSVNKFFGSTASNHENKTNNEKESTMNGDDTESKKRKGCDDETSQSPQPKKISAASKLKMFSFVKP</sequence>
<dbReference type="GO" id="GO:0006261">
    <property type="term" value="P:DNA-templated DNA replication"/>
    <property type="evidence" value="ECO:0007669"/>
    <property type="project" value="TreeGrafter"/>
</dbReference>